<evidence type="ECO:0000259" key="1">
    <source>
        <dbReference type="Pfam" id="PF07866"/>
    </source>
</evidence>
<dbReference type="AlphaFoldDB" id="A0A6C0C9B6"/>
<reference evidence="2" key="1">
    <citation type="journal article" date="2020" name="Nature">
        <title>Giant virus diversity and host interactions through global metagenomics.</title>
        <authorList>
            <person name="Schulz F."/>
            <person name="Roux S."/>
            <person name="Paez-Espino D."/>
            <person name="Jungbluth S."/>
            <person name="Walsh D.A."/>
            <person name="Denef V.J."/>
            <person name="McMahon K.D."/>
            <person name="Konstantinidis K.T."/>
            <person name="Eloe-Fadrosh E.A."/>
            <person name="Kyrpides N.C."/>
            <person name="Woyke T."/>
        </authorList>
    </citation>
    <scope>NUCLEOTIDE SEQUENCE</scope>
    <source>
        <strain evidence="2">GVMAG-M-3300020192-26</strain>
    </source>
</reference>
<name>A0A6C0C9B6_9ZZZZ</name>
<dbReference type="InterPro" id="IPR037135">
    <property type="entry name" value="DUF1653-like_dom_sf"/>
</dbReference>
<feature type="domain" description="DUF1653" evidence="1">
    <location>
        <begin position="12"/>
        <end position="71"/>
    </location>
</feature>
<dbReference type="Pfam" id="PF07866">
    <property type="entry name" value="DUF1653"/>
    <property type="match status" value="1"/>
</dbReference>
<accession>A0A6C0C9B6</accession>
<proteinExistence type="predicted"/>
<evidence type="ECO:0000313" key="2">
    <source>
        <dbReference type="EMBL" id="QHT00259.1"/>
    </source>
</evidence>
<dbReference type="Gene3D" id="2.30.30.320">
    <property type="entry name" value="DUF1653-like domain"/>
    <property type="match status" value="1"/>
</dbReference>
<protein>
    <recommendedName>
        <fullName evidence="1">DUF1653 domain-containing protein</fullName>
    </recommendedName>
</protein>
<dbReference type="InterPro" id="IPR023387">
    <property type="entry name" value="DUF1653-like_dom"/>
</dbReference>
<dbReference type="EMBL" id="MN739353">
    <property type="protein sequence ID" value="QHT00259.1"/>
    <property type="molecule type" value="Genomic_DNA"/>
</dbReference>
<organism evidence="2">
    <name type="scientific">viral metagenome</name>
    <dbReference type="NCBI Taxonomy" id="1070528"/>
    <lineage>
        <taxon>unclassified sequences</taxon>
        <taxon>metagenomes</taxon>
        <taxon>organismal metagenomes</taxon>
    </lineage>
</organism>
<sequence>MHIHMSNLVGKFFQHYKRKNYYVFNVSIHTETQAQMVNYISLYATDTYPFGTAWSRPIHMWDEIIDSRPRFVEITPTAEEKEQTLIFIKKMLLP</sequence>